<dbReference type="EMBL" id="VIGI01000015">
    <property type="protein sequence ID" value="KAB8291361.1"/>
    <property type="molecule type" value="Genomic_DNA"/>
</dbReference>
<evidence type="ECO:0000313" key="1">
    <source>
        <dbReference type="EMBL" id="KAB8291361.1"/>
    </source>
</evidence>
<dbReference type="AlphaFoldDB" id="A0A5N6JSV9"/>
<comment type="caution">
    <text evidence="1">The sequence shown here is derived from an EMBL/GenBank/DDBJ whole genome shotgun (WGS) entry which is preliminary data.</text>
</comment>
<accession>A0A5N6JSV9</accession>
<evidence type="ECO:0000313" key="2">
    <source>
        <dbReference type="Proteomes" id="UP000326757"/>
    </source>
</evidence>
<name>A0A5N6JSV9_MONLA</name>
<protein>
    <submittedName>
        <fullName evidence="1">Uncharacterized protein</fullName>
    </submittedName>
</protein>
<sequence>MVICFTCQIRHPLLCTIFYVVQSNPTQSNPIQPNPIQSNPIQFNLIQLFLYYQSINQYLTETSTTYQSILSVYPPIYPPYLSIYLPSIHKFEHSLIYTTLFRTHPYYTIPDHTISYLPYNTIHTIQYHTIQHHTIPYNPISYNFFRYHIYFLLSLIDLSTKTPLQVRERATTICHSFDYFPLHCNELIAMFT</sequence>
<proteinExistence type="predicted"/>
<keyword evidence="2" id="KW-1185">Reference proteome</keyword>
<organism evidence="1 2">
    <name type="scientific">Monilinia laxa</name>
    <name type="common">Brown rot fungus</name>
    <name type="synonym">Sclerotinia laxa</name>
    <dbReference type="NCBI Taxonomy" id="61186"/>
    <lineage>
        <taxon>Eukaryota</taxon>
        <taxon>Fungi</taxon>
        <taxon>Dikarya</taxon>
        <taxon>Ascomycota</taxon>
        <taxon>Pezizomycotina</taxon>
        <taxon>Leotiomycetes</taxon>
        <taxon>Helotiales</taxon>
        <taxon>Sclerotiniaceae</taxon>
        <taxon>Monilinia</taxon>
    </lineage>
</organism>
<reference evidence="1 2" key="1">
    <citation type="submission" date="2019-06" db="EMBL/GenBank/DDBJ databases">
        <title>Genome Sequence of the Brown Rot Fungal Pathogen Monilinia laxa.</title>
        <authorList>
            <person name="De Miccolis Angelini R.M."/>
            <person name="Landi L."/>
            <person name="Abate D."/>
            <person name="Pollastro S."/>
            <person name="Romanazzi G."/>
            <person name="Faretra F."/>
        </authorList>
    </citation>
    <scope>NUCLEOTIDE SEQUENCE [LARGE SCALE GENOMIC DNA]</scope>
    <source>
        <strain evidence="1 2">Mlax316</strain>
    </source>
</reference>
<dbReference type="Proteomes" id="UP000326757">
    <property type="component" value="Unassembled WGS sequence"/>
</dbReference>
<gene>
    <name evidence="1" type="ORF">EYC80_010042</name>
</gene>